<evidence type="ECO:0000256" key="12">
    <source>
        <dbReference type="SAM" id="Phobius"/>
    </source>
</evidence>
<evidence type="ECO:0000256" key="1">
    <source>
        <dbReference type="ARBA" id="ARBA00001041"/>
    </source>
</evidence>
<dbReference type="EMBL" id="SDMP01000019">
    <property type="protein sequence ID" value="RYQ90168.1"/>
    <property type="molecule type" value="Genomic_DNA"/>
</dbReference>
<comment type="catalytic activity">
    <reaction evidence="1">
        <text>a 2-oxocarboxylate + H(+) = an aldehyde + CO2</text>
        <dbReference type="Rhea" id="RHEA:11628"/>
        <dbReference type="ChEBI" id="CHEBI:15378"/>
        <dbReference type="ChEBI" id="CHEBI:16526"/>
        <dbReference type="ChEBI" id="CHEBI:17478"/>
        <dbReference type="ChEBI" id="CHEBI:35179"/>
        <dbReference type="EC" id="4.1.1.1"/>
    </reaction>
</comment>
<organism evidence="14 15">
    <name type="scientific">Arachis hypogaea</name>
    <name type="common">Peanut</name>
    <dbReference type="NCBI Taxonomy" id="3818"/>
    <lineage>
        <taxon>Eukaryota</taxon>
        <taxon>Viridiplantae</taxon>
        <taxon>Streptophyta</taxon>
        <taxon>Embryophyta</taxon>
        <taxon>Tracheophyta</taxon>
        <taxon>Spermatophyta</taxon>
        <taxon>Magnoliopsida</taxon>
        <taxon>eudicotyledons</taxon>
        <taxon>Gunneridae</taxon>
        <taxon>Pentapetalae</taxon>
        <taxon>rosids</taxon>
        <taxon>fabids</taxon>
        <taxon>Fabales</taxon>
        <taxon>Fabaceae</taxon>
        <taxon>Papilionoideae</taxon>
        <taxon>50 kb inversion clade</taxon>
        <taxon>dalbergioids sensu lato</taxon>
        <taxon>Dalbergieae</taxon>
        <taxon>Pterocarpus clade</taxon>
        <taxon>Arachis</taxon>
    </lineage>
</organism>
<evidence type="ECO:0000256" key="6">
    <source>
        <dbReference type="ARBA" id="ARBA00013202"/>
    </source>
</evidence>
<dbReference type="OrthoDB" id="1726300at2759"/>
<comment type="similarity">
    <text evidence="4">Belongs to the TPP enzyme family.</text>
</comment>
<accession>A0A444XKG4</accession>
<evidence type="ECO:0000313" key="13">
    <source>
        <dbReference type="EMBL" id="QHN77363.1"/>
    </source>
</evidence>
<dbReference type="GO" id="GO:0046872">
    <property type="term" value="F:metal ion binding"/>
    <property type="evidence" value="ECO:0007669"/>
    <property type="project" value="UniProtKB-KW"/>
</dbReference>
<dbReference type="GO" id="GO:0000949">
    <property type="term" value="P:aromatic amino acid family catabolic process to alcohol via Ehrlich pathway"/>
    <property type="evidence" value="ECO:0007669"/>
    <property type="project" value="TreeGrafter"/>
</dbReference>
<evidence type="ECO:0000256" key="2">
    <source>
        <dbReference type="ARBA" id="ARBA00001920"/>
    </source>
</evidence>
<evidence type="ECO:0000256" key="3">
    <source>
        <dbReference type="ARBA" id="ARBA00001964"/>
    </source>
</evidence>
<keyword evidence="12" id="KW-0812">Transmembrane</keyword>
<keyword evidence="11" id="KW-0456">Lyase</keyword>
<dbReference type="SUPFAM" id="SSF52518">
    <property type="entry name" value="Thiamin diphosphate-binding fold (THDP-binding)"/>
    <property type="match status" value="1"/>
</dbReference>
<keyword evidence="8" id="KW-0210">Decarboxylase</keyword>
<proteinExistence type="inferred from homology"/>
<evidence type="ECO:0000256" key="11">
    <source>
        <dbReference type="ARBA" id="ARBA00023239"/>
    </source>
</evidence>
<keyword evidence="10" id="KW-0786">Thiamine pyrophosphate</keyword>
<dbReference type="PANTHER" id="PTHR43452">
    <property type="entry name" value="PYRUVATE DECARBOXYLASE"/>
    <property type="match status" value="1"/>
</dbReference>
<evidence type="ECO:0000256" key="10">
    <source>
        <dbReference type="ARBA" id="ARBA00023052"/>
    </source>
</evidence>
<dbReference type="Proteomes" id="UP000464620">
    <property type="component" value="Chromosome B09"/>
</dbReference>
<dbReference type="EC" id="4.1.1.1" evidence="6"/>
<sequence length="130" mass="14535">MAEVDEKFWEKEEVDRFSKVQESFLTSSSTLSILEFMLVVKIVILRTFMKINAVVNNLEDAHEMLDTAISTALKESKPVYISISCNLAAIPHPTFSREPVPFLLSPKLSNQMGLEAAVEAEADFHGNMSV</sequence>
<dbReference type="InterPro" id="IPR012110">
    <property type="entry name" value="PDC/IPDC-like"/>
</dbReference>
<reference evidence="14 15" key="1">
    <citation type="submission" date="2019-01" db="EMBL/GenBank/DDBJ databases">
        <title>Sequencing of cultivated peanut Arachis hypogaea provides insights into genome evolution and oil improvement.</title>
        <authorList>
            <person name="Chen X."/>
        </authorList>
    </citation>
    <scope>NUCLEOTIDE SEQUENCE [LARGE SCALE GENOMIC DNA]</scope>
    <source>
        <strain evidence="15">cv. Fuhuasheng</strain>
        <strain evidence="14">GDAAS-fuhuasheng2018</strain>
        <tissue evidence="14">Leaves</tissue>
    </source>
</reference>
<feature type="transmembrane region" description="Helical" evidence="12">
    <location>
        <begin position="24"/>
        <end position="44"/>
    </location>
</feature>
<keyword evidence="7" id="KW-0479">Metal-binding</keyword>
<keyword evidence="13" id="KW-0670">Pyruvate</keyword>
<evidence type="ECO:0000313" key="14">
    <source>
        <dbReference type="EMBL" id="RYQ90168.1"/>
    </source>
</evidence>
<dbReference type="AlphaFoldDB" id="A0A444XKG4"/>
<evidence type="ECO:0000256" key="9">
    <source>
        <dbReference type="ARBA" id="ARBA00022842"/>
    </source>
</evidence>
<dbReference type="Proteomes" id="UP000289738">
    <property type="component" value="Chromosome B09"/>
</dbReference>
<evidence type="ECO:0000256" key="7">
    <source>
        <dbReference type="ARBA" id="ARBA00022723"/>
    </source>
</evidence>
<evidence type="ECO:0000313" key="16">
    <source>
        <dbReference type="Proteomes" id="UP000464620"/>
    </source>
</evidence>
<dbReference type="PANTHER" id="PTHR43452:SF6">
    <property type="entry name" value="PYRUVATE DECARBOXYLASE 2"/>
    <property type="match status" value="1"/>
</dbReference>
<comment type="cofactor">
    <cofactor evidence="2">
        <name>a metal cation</name>
        <dbReference type="ChEBI" id="CHEBI:25213"/>
    </cofactor>
</comment>
<comment type="subunit">
    <text evidence="5">Homotetramer.</text>
</comment>
<keyword evidence="12" id="KW-0472">Membrane</keyword>
<keyword evidence="9" id="KW-0460">Magnesium</keyword>
<reference evidence="13 16" key="2">
    <citation type="submission" date="2020-01" db="EMBL/GenBank/DDBJ databases">
        <title>Genome sequence of Arachis hypogaea, cultivar Shitouqi.</title>
        <authorList>
            <person name="Zhuang W."/>
            <person name="Chen H."/>
            <person name="Varshney R."/>
            <person name="Wang D."/>
            <person name="Ming R."/>
        </authorList>
    </citation>
    <scope>NUCLEOTIDE SEQUENCE [LARGE SCALE GENOMIC DNA]</scope>
    <source>
        <tissue evidence="13">Young leaf</tissue>
    </source>
</reference>
<evidence type="ECO:0000256" key="5">
    <source>
        <dbReference type="ARBA" id="ARBA00011881"/>
    </source>
</evidence>
<comment type="cofactor">
    <cofactor evidence="3">
        <name>thiamine diphosphate</name>
        <dbReference type="ChEBI" id="CHEBI:58937"/>
    </cofactor>
</comment>
<dbReference type="EMBL" id="CP031001">
    <property type="protein sequence ID" value="QHN77363.1"/>
    <property type="molecule type" value="Genomic_DNA"/>
</dbReference>
<dbReference type="STRING" id="3818.A0A444XKG4"/>
<dbReference type="Gene3D" id="3.40.50.970">
    <property type="match status" value="1"/>
</dbReference>
<evidence type="ECO:0000256" key="8">
    <source>
        <dbReference type="ARBA" id="ARBA00022793"/>
    </source>
</evidence>
<evidence type="ECO:0000256" key="4">
    <source>
        <dbReference type="ARBA" id="ARBA00007812"/>
    </source>
</evidence>
<protein>
    <recommendedName>
        <fullName evidence="6">pyruvate decarboxylase</fullName>
        <ecNumber evidence="6">4.1.1.1</ecNumber>
    </recommendedName>
</protein>
<name>A0A444XKG4_ARAHY</name>
<keyword evidence="15" id="KW-1185">Reference proteome</keyword>
<gene>
    <name evidence="14" type="ORF">Ahy_B09g096418</name>
    <name evidence="13" type="ORF">DS421_19g652030</name>
</gene>
<dbReference type="GO" id="GO:0004737">
    <property type="term" value="F:pyruvate decarboxylase activity"/>
    <property type="evidence" value="ECO:0007669"/>
    <property type="project" value="UniProtKB-EC"/>
</dbReference>
<keyword evidence="12" id="KW-1133">Transmembrane helix</keyword>
<dbReference type="InterPro" id="IPR029061">
    <property type="entry name" value="THDP-binding"/>
</dbReference>
<evidence type="ECO:0000313" key="15">
    <source>
        <dbReference type="Proteomes" id="UP000289738"/>
    </source>
</evidence>
<dbReference type="GO" id="GO:0005829">
    <property type="term" value="C:cytosol"/>
    <property type="evidence" value="ECO:0007669"/>
    <property type="project" value="TreeGrafter"/>
</dbReference>